<evidence type="ECO:0000259" key="2">
    <source>
        <dbReference type="Pfam" id="PF24616"/>
    </source>
</evidence>
<proteinExistence type="predicted"/>
<dbReference type="AlphaFoldDB" id="A0A2A9PHG9"/>
<dbReference type="InterPro" id="IPR056041">
    <property type="entry name" value="DUF7624"/>
</dbReference>
<dbReference type="Proteomes" id="UP000037136">
    <property type="component" value="Unassembled WGS sequence"/>
</dbReference>
<reference evidence="3 4" key="1">
    <citation type="journal article" date="2015" name="BMC Genomics">
        <title>Gene expression during zombie ant biting behavior reflects the complexity underlying fungal parasitic behavioral manipulation.</title>
        <authorList>
            <person name="de Bekker C."/>
            <person name="Ohm R.A."/>
            <person name="Loreto R.G."/>
            <person name="Sebastian A."/>
            <person name="Albert I."/>
            <person name="Merrow M."/>
            <person name="Brachmann A."/>
            <person name="Hughes D.P."/>
        </authorList>
    </citation>
    <scope>NUCLEOTIDE SEQUENCE [LARGE SCALE GENOMIC DNA]</scope>
    <source>
        <strain evidence="3 4">SC16a</strain>
    </source>
</reference>
<keyword evidence="4" id="KW-1185">Reference proteome</keyword>
<dbReference type="Pfam" id="PF24616">
    <property type="entry name" value="DUF7624"/>
    <property type="match status" value="1"/>
</dbReference>
<dbReference type="EMBL" id="LAZP02000135">
    <property type="protein sequence ID" value="PFH60333.1"/>
    <property type="molecule type" value="Genomic_DNA"/>
</dbReference>
<reference evidence="3 4" key="2">
    <citation type="journal article" date="2017" name="Sci. Rep.">
        <title>Ant-infecting Ophiocordyceps genomes reveal a high diversity of potential behavioral manipulation genes and a possible major role for enterotoxins.</title>
        <authorList>
            <person name="de Bekker C."/>
            <person name="Ohm R.A."/>
            <person name="Evans H.C."/>
            <person name="Brachmann A."/>
            <person name="Hughes D.P."/>
        </authorList>
    </citation>
    <scope>NUCLEOTIDE SEQUENCE [LARGE SCALE GENOMIC DNA]</scope>
    <source>
        <strain evidence="3 4">SC16a</strain>
    </source>
</reference>
<evidence type="ECO:0000313" key="4">
    <source>
        <dbReference type="Proteomes" id="UP000037136"/>
    </source>
</evidence>
<feature type="compositionally biased region" description="Acidic residues" evidence="1">
    <location>
        <begin position="247"/>
        <end position="268"/>
    </location>
</feature>
<feature type="region of interest" description="Disordered" evidence="1">
    <location>
        <begin position="481"/>
        <end position="605"/>
    </location>
</feature>
<sequence>MALEAPLSSTGQHFALLREPNMSASADADGLRSPLRPVSSPPFASLRPPSAYRASTSAMNLLSPSDIVGPSPVTSNGTETTEIEDDVSEEVHQAHMTEVEASRGSGLLFSTPPALEPALSDRRASQLPVLSTNLPDTVRQSSSEDAVSVIHAPENLSSWSLAKPVSEAVQSTHSSPEVGAHDSAVAKETPQKSSPTLSRPPISTDVKPVRYSIDSATPRAQDLQDMLTDSNRLRSSSSSSLDKIDEQTEAEVDDDEDEDDDDDDDDDEVYTRKPLAGLETEGTQGLRSALQDCWTLTNTLANLSSKHRNQIFINSETPDAHEKAWRTCWKLCKRLYHDQGDGGESRKARTNLDLCRDFCQALFDVRQRRDETGDSVLRVSFELNNHLYSAQDSQSLPEQFRERTLDFYITLCHRLMKQRSELAKETNKLLRACWGLAEMLFSLRQSRRDGRSPDEELLGSAVQACWELCDIFRDGWAQIRPERDTPRPSQASFFPQQQPMDQTGRESRQSSRSSIFSRRDSVKSGLQEDRPRKPPPVPETPITEFEDTPVSPESRSPQLPNIMVLGTTSDGSRGGRWSSNASNMSSYSRSSNRTSSTAKTTAVGGGSDLNVARAKILVLRAAMNLGFDRDSNVDGKEPSGVTLQNFVQGLRASSLGSLPSQATLLQQYQKSIVVDALIPRGQALPSRGERVTALDMAKSVQALGNGSPRFAYLRDLFQLVFQFPMEEVESRRNVVITV</sequence>
<dbReference type="STRING" id="268505.A0A2A9PHG9"/>
<feature type="compositionally biased region" description="Low complexity" evidence="1">
    <location>
        <begin position="576"/>
        <end position="602"/>
    </location>
</feature>
<evidence type="ECO:0000313" key="3">
    <source>
        <dbReference type="EMBL" id="PFH60333.1"/>
    </source>
</evidence>
<evidence type="ECO:0000256" key="1">
    <source>
        <dbReference type="SAM" id="MobiDB-lite"/>
    </source>
</evidence>
<organism evidence="3 4">
    <name type="scientific">Ophiocordyceps unilateralis</name>
    <name type="common">Zombie-ant fungus</name>
    <name type="synonym">Torrubia unilateralis</name>
    <dbReference type="NCBI Taxonomy" id="268505"/>
    <lineage>
        <taxon>Eukaryota</taxon>
        <taxon>Fungi</taxon>
        <taxon>Dikarya</taxon>
        <taxon>Ascomycota</taxon>
        <taxon>Pezizomycotina</taxon>
        <taxon>Sordariomycetes</taxon>
        <taxon>Hypocreomycetidae</taxon>
        <taxon>Hypocreales</taxon>
        <taxon>Ophiocordycipitaceae</taxon>
        <taxon>Ophiocordyceps</taxon>
    </lineage>
</organism>
<feature type="compositionally biased region" description="Low complexity" evidence="1">
    <location>
        <begin position="487"/>
        <end position="499"/>
    </location>
</feature>
<protein>
    <recommendedName>
        <fullName evidence="2">DUF7624 domain-containing protein</fullName>
    </recommendedName>
</protein>
<gene>
    <name evidence="3" type="ORF">XA68_11110</name>
</gene>
<dbReference type="OrthoDB" id="5230484at2759"/>
<feature type="region of interest" description="Disordered" evidence="1">
    <location>
        <begin position="20"/>
        <end position="51"/>
    </location>
</feature>
<feature type="compositionally biased region" description="Low complexity" evidence="1">
    <location>
        <begin position="31"/>
        <end position="42"/>
    </location>
</feature>
<comment type="caution">
    <text evidence="3">The sequence shown here is derived from an EMBL/GenBank/DDBJ whole genome shotgun (WGS) entry which is preliminary data.</text>
</comment>
<feature type="domain" description="DUF7624" evidence="2">
    <location>
        <begin position="606"/>
        <end position="737"/>
    </location>
</feature>
<feature type="region of interest" description="Disordered" evidence="1">
    <location>
        <begin position="167"/>
        <end position="284"/>
    </location>
</feature>
<name>A0A2A9PHG9_OPHUN</name>
<feature type="compositionally biased region" description="Basic and acidic residues" evidence="1">
    <location>
        <begin position="517"/>
        <end position="532"/>
    </location>
</feature>
<accession>A0A2A9PHG9</accession>